<dbReference type="InterPro" id="IPR000244">
    <property type="entry name" value="Ribosomal_bL9"/>
</dbReference>
<sequence>MSARLRPSLIPRCLSCARSYLEAGATEWKPLFCVGGQTRGISKNKNKSIAVRLLKPMAGYGEPDRYVHIAREVMRNRWFPKRIARYAVGEELKRIKDGAIVVERDYGFKIPSPSKSSEPPEPVEEEPEEVEVEVLQKAPKAPKVEGIQPQRAMDLLGVLLPQKLDFVRSPLGETPDVVDQTMPIYGSVSKADIVQKIRSLLSHNDEAARIRLEESDIEFVDVKLDDPTRVKHLGMFNVKILLKGSDQWPVERKVQVVAQGES</sequence>
<dbReference type="STRING" id="50376.A0A517LI78"/>
<proteinExistence type="predicted"/>
<dbReference type="GO" id="GO:0005840">
    <property type="term" value="C:ribosome"/>
    <property type="evidence" value="ECO:0007669"/>
    <property type="project" value="InterPro"/>
</dbReference>
<dbReference type="PANTHER" id="PTHR21368">
    <property type="entry name" value="50S RIBOSOMAL PROTEIN L9"/>
    <property type="match status" value="1"/>
</dbReference>
<accession>A0A517LI78</accession>
<dbReference type="OrthoDB" id="5555409at2759"/>
<keyword evidence="3" id="KW-1185">Reference proteome</keyword>
<dbReference type="GO" id="GO:0006412">
    <property type="term" value="P:translation"/>
    <property type="evidence" value="ECO:0007669"/>
    <property type="project" value="InterPro"/>
</dbReference>
<dbReference type="EMBL" id="CP042197">
    <property type="protein sequence ID" value="QDS75276.1"/>
    <property type="molecule type" value="Genomic_DNA"/>
</dbReference>
<name>A0A517LI78_9PEZI</name>
<dbReference type="Proteomes" id="UP000316270">
    <property type="component" value="Chromosome 13"/>
</dbReference>
<dbReference type="AlphaFoldDB" id="A0A517LI78"/>
<evidence type="ECO:0000313" key="2">
    <source>
        <dbReference type="EMBL" id="QDS75276.1"/>
    </source>
</evidence>
<protein>
    <recommendedName>
        <fullName evidence="1">Ribosomal protein L9 domain-containing protein</fullName>
    </recommendedName>
</protein>
<feature type="domain" description="Ribosomal protein L9" evidence="1">
    <location>
        <begin position="50"/>
        <end position="94"/>
    </location>
</feature>
<evidence type="ECO:0000259" key="1">
    <source>
        <dbReference type="Pfam" id="PF01281"/>
    </source>
</evidence>
<organism evidence="2 3">
    <name type="scientific">Venturia effusa</name>
    <dbReference type="NCBI Taxonomy" id="50376"/>
    <lineage>
        <taxon>Eukaryota</taxon>
        <taxon>Fungi</taxon>
        <taxon>Dikarya</taxon>
        <taxon>Ascomycota</taxon>
        <taxon>Pezizomycotina</taxon>
        <taxon>Dothideomycetes</taxon>
        <taxon>Pleosporomycetidae</taxon>
        <taxon>Venturiales</taxon>
        <taxon>Venturiaceae</taxon>
        <taxon>Venturia</taxon>
    </lineage>
</organism>
<dbReference type="Pfam" id="PF01281">
    <property type="entry name" value="Ribosomal_L9_N"/>
    <property type="match status" value="1"/>
</dbReference>
<dbReference type="GO" id="GO:0003735">
    <property type="term" value="F:structural constituent of ribosome"/>
    <property type="evidence" value="ECO:0007669"/>
    <property type="project" value="InterPro"/>
</dbReference>
<gene>
    <name evidence="2" type="ORF">FKW77_000996</name>
</gene>
<reference evidence="2 3" key="1">
    <citation type="submission" date="2019-07" db="EMBL/GenBank/DDBJ databases">
        <title>Finished genome of Venturia effusa.</title>
        <authorList>
            <person name="Young C.A."/>
            <person name="Cox M.P."/>
            <person name="Ganley A.R.D."/>
            <person name="David W.J."/>
        </authorList>
    </citation>
    <scope>NUCLEOTIDE SEQUENCE [LARGE SCALE GENOMIC DNA]</scope>
    <source>
        <strain evidence="3">albino</strain>
    </source>
</reference>
<evidence type="ECO:0000313" key="3">
    <source>
        <dbReference type="Proteomes" id="UP000316270"/>
    </source>
</evidence>
<dbReference type="InterPro" id="IPR020070">
    <property type="entry name" value="Ribosomal_bL9_N"/>
</dbReference>